<dbReference type="EMBL" id="LT629740">
    <property type="protein sequence ID" value="SDT45172.1"/>
    <property type="molecule type" value="Genomic_DNA"/>
</dbReference>
<dbReference type="GO" id="GO:0003700">
    <property type="term" value="F:DNA-binding transcription factor activity"/>
    <property type="evidence" value="ECO:0007669"/>
    <property type="project" value="InterPro"/>
</dbReference>
<dbReference type="CDD" id="cd07377">
    <property type="entry name" value="WHTH_GntR"/>
    <property type="match status" value="1"/>
</dbReference>
<dbReference type="Pfam" id="PF00392">
    <property type="entry name" value="GntR"/>
    <property type="match status" value="1"/>
</dbReference>
<dbReference type="GO" id="GO:0003677">
    <property type="term" value="F:DNA binding"/>
    <property type="evidence" value="ECO:0007669"/>
    <property type="project" value="UniProtKB-KW"/>
</dbReference>
<evidence type="ECO:0000313" key="5">
    <source>
        <dbReference type="EMBL" id="SDT45172.1"/>
    </source>
</evidence>
<dbReference type="InterPro" id="IPR036388">
    <property type="entry name" value="WH-like_DNA-bd_sf"/>
</dbReference>
<dbReference type="Gene3D" id="1.20.120.530">
    <property type="entry name" value="GntR ligand-binding domain-like"/>
    <property type="match status" value="1"/>
</dbReference>
<proteinExistence type="predicted"/>
<name>A0A1H2AHI9_MUCMA</name>
<keyword evidence="1" id="KW-0805">Transcription regulation</keyword>
<evidence type="ECO:0000256" key="2">
    <source>
        <dbReference type="ARBA" id="ARBA00023125"/>
    </source>
</evidence>
<dbReference type="PROSITE" id="PS50949">
    <property type="entry name" value="HTH_GNTR"/>
    <property type="match status" value="1"/>
</dbReference>
<dbReference type="Proteomes" id="UP000199679">
    <property type="component" value="Chromosome I"/>
</dbReference>
<sequence>MKLYDRIVTQIKEDITSGKYKAGEKIPAEPELMQLYGVGRSTIREAIKTLAISGILKVQQGSGTFVNNSFQGVSMEQRLRRADFDEINAVRAFLEKEIVKLATVNHTDEQLAEIEQALESRKLAIQSEKPQECADADIAFHMAIANASGNTVLSDLYYSFTLIMRNFFSARDQQGISHFAMNHHLHEQLFKAIKSKKTNQSQQVLQKILDNNY</sequence>
<dbReference type="SUPFAM" id="SSF46785">
    <property type="entry name" value="Winged helix' DNA-binding domain"/>
    <property type="match status" value="1"/>
</dbReference>
<protein>
    <submittedName>
        <fullName evidence="5">Transcriptional regulator, GntR family</fullName>
    </submittedName>
</protein>
<dbReference type="InterPro" id="IPR011711">
    <property type="entry name" value="GntR_C"/>
</dbReference>
<keyword evidence="2" id="KW-0238">DNA-binding</keyword>
<dbReference type="PANTHER" id="PTHR43537:SF47">
    <property type="entry name" value="REGULATORY PROTEIN GNTR HTH"/>
    <property type="match status" value="1"/>
</dbReference>
<dbReference type="InterPro" id="IPR036390">
    <property type="entry name" value="WH_DNA-bd_sf"/>
</dbReference>
<evidence type="ECO:0000256" key="3">
    <source>
        <dbReference type="ARBA" id="ARBA00023163"/>
    </source>
</evidence>
<dbReference type="InterPro" id="IPR000524">
    <property type="entry name" value="Tscrpt_reg_HTH_GntR"/>
</dbReference>
<evidence type="ECO:0000259" key="4">
    <source>
        <dbReference type="PROSITE" id="PS50949"/>
    </source>
</evidence>
<evidence type="ECO:0000256" key="1">
    <source>
        <dbReference type="ARBA" id="ARBA00023015"/>
    </source>
</evidence>
<dbReference type="PRINTS" id="PR00035">
    <property type="entry name" value="HTHGNTR"/>
</dbReference>
<gene>
    <name evidence="5" type="ORF">SAMN05216490_3532</name>
</gene>
<dbReference type="RefSeq" id="WP_091375815.1">
    <property type="nucleotide sequence ID" value="NZ_LT629740.1"/>
</dbReference>
<dbReference type="InterPro" id="IPR008920">
    <property type="entry name" value="TF_FadR/GntR_C"/>
</dbReference>
<dbReference type="SMART" id="SM00895">
    <property type="entry name" value="FCD"/>
    <property type="match status" value="1"/>
</dbReference>
<dbReference type="STRING" id="652787.SAMN05216490_3532"/>
<keyword evidence="6" id="KW-1185">Reference proteome</keyword>
<accession>A0A1H2AHI9</accession>
<evidence type="ECO:0000313" key="6">
    <source>
        <dbReference type="Proteomes" id="UP000199679"/>
    </source>
</evidence>
<dbReference type="SUPFAM" id="SSF48008">
    <property type="entry name" value="GntR ligand-binding domain-like"/>
    <property type="match status" value="1"/>
</dbReference>
<feature type="domain" description="HTH gntR-type" evidence="4">
    <location>
        <begin position="1"/>
        <end position="69"/>
    </location>
</feature>
<organism evidence="5 6">
    <name type="scientific">Mucilaginibacter mallensis</name>
    <dbReference type="NCBI Taxonomy" id="652787"/>
    <lineage>
        <taxon>Bacteria</taxon>
        <taxon>Pseudomonadati</taxon>
        <taxon>Bacteroidota</taxon>
        <taxon>Sphingobacteriia</taxon>
        <taxon>Sphingobacteriales</taxon>
        <taxon>Sphingobacteriaceae</taxon>
        <taxon>Mucilaginibacter</taxon>
    </lineage>
</organism>
<dbReference type="AlphaFoldDB" id="A0A1H2AHI9"/>
<dbReference type="Pfam" id="PF07729">
    <property type="entry name" value="FCD"/>
    <property type="match status" value="1"/>
</dbReference>
<reference evidence="5 6" key="1">
    <citation type="submission" date="2016-10" db="EMBL/GenBank/DDBJ databases">
        <authorList>
            <person name="de Groot N.N."/>
        </authorList>
    </citation>
    <scope>NUCLEOTIDE SEQUENCE [LARGE SCALE GENOMIC DNA]</scope>
    <source>
        <strain evidence="5 6">MP1X4</strain>
    </source>
</reference>
<dbReference type="Gene3D" id="1.10.10.10">
    <property type="entry name" value="Winged helix-like DNA-binding domain superfamily/Winged helix DNA-binding domain"/>
    <property type="match status" value="1"/>
</dbReference>
<dbReference type="SMART" id="SM00345">
    <property type="entry name" value="HTH_GNTR"/>
    <property type="match status" value="1"/>
</dbReference>
<keyword evidence="3" id="KW-0804">Transcription</keyword>
<dbReference type="OrthoDB" id="9799482at2"/>
<dbReference type="PANTHER" id="PTHR43537">
    <property type="entry name" value="TRANSCRIPTIONAL REGULATOR, GNTR FAMILY"/>
    <property type="match status" value="1"/>
</dbReference>